<dbReference type="SUPFAM" id="SSF51219">
    <property type="entry name" value="TRAP-like"/>
    <property type="match status" value="1"/>
</dbReference>
<evidence type="ECO:0000313" key="1">
    <source>
        <dbReference type="EMBL" id="PUA82516.1"/>
    </source>
</evidence>
<dbReference type="InterPro" id="IPR036983">
    <property type="entry name" value="AIM24_sf"/>
</dbReference>
<protein>
    <recommendedName>
        <fullName evidence="3">AIM24 family protein</fullName>
    </recommendedName>
</protein>
<reference evidence="1 2" key="1">
    <citation type="submission" date="2018-03" db="EMBL/GenBank/DDBJ databases">
        <authorList>
            <person name="Keele B.F."/>
        </authorList>
    </citation>
    <scope>NUCLEOTIDE SEQUENCE [LARGE SCALE GENOMIC DNA]</scope>
    <source>
        <strain evidence="1 2">IB-3</strain>
    </source>
</reference>
<dbReference type="AlphaFoldDB" id="A0A2R7Z2P5"/>
<accession>A0A2R7Z2P5</accession>
<dbReference type="InterPro" id="IPR016031">
    <property type="entry name" value="Trp_RNA-bd_attenuator-like_dom"/>
</dbReference>
<dbReference type="PANTHER" id="PTHR38074">
    <property type="entry name" value="ALTERED INHERITANCE OF MITOCHONDRIA PROTEIN 24, MITOCHONDRIAL"/>
    <property type="match status" value="1"/>
</dbReference>
<organism evidence="1 2">
    <name type="scientific">Nocardioides currus</name>
    <dbReference type="NCBI Taxonomy" id="2133958"/>
    <lineage>
        <taxon>Bacteria</taxon>
        <taxon>Bacillati</taxon>
        <taxon>Actinomycetota</taxon>
        <taxon>Actinomycetes</taxon>
        <taxon>Propionibacteriales</taxon>
        <taxon>Nocardioidaceae</taxon>
        <taxon>Nocardioides</taxon>
    </lineage>
</organism>
<dbReference type="EMBL" id="PYXZ01000001">
    <property type="protein sequence ID" value="PUA82516.1"/>
    <property type="molecule type" value="Genomic_DNA"/>
</dbReference>
<name>A0A2R7Z2P5_9ACTN</name>
<dbReference type="InterPro" id="IPR002838">
    <property type="entry name" value="AIM24"/>
</dbReference>
<dbReference type="Pfam" id="PF01987">
    <property type="entry name" value="AIM24"/>
    <property type="match status" value="1"/>
</dbReference>
<evidence type="ECO:0008006" key="3">
    <source>
        <dbReference type="Google" id="ProtNLM"/>
    </source>
</evidence>
<dbReference type="OrthoDB" id="9811665at2"/>
<dbReference type="PANTHER" id="PTHR38074:SF1">
    <property type="entry name" value="ALTERED INHERITANCE OF MITOCHONDRIA PROTEIN 24, MITOCHONDRIAL"/>
    <property type="match status" value="1"/>
</dbReference>
<proteinExistence type="predicted"/>
<comment type="caution">
    <text evidence="1">The sequence shown here is derived from an EMBL/GenBank/DDBJ whole genome shotgun (WGS) entry which is preliminary data.</text>
</comment>
<dbReference type="RefSeq" id="WP_108342703.1">
    <property type="nucleotide sequence ID" value="NZ_PYXZ01000001.1"/>
</dbReference>
<dbReference type="Proteomes" id="UP000244867">
    <property type="component" value="Unassembled WGS sequence"/>
</dbReference>
<sequence>MKSELFAEENLEIGDGQRFALQNSHMLRVSLGPDVLAVKGGMVAFQGQIRFDHEKSGSMAKLLKKVVTSEDIPLMRVSGQGEVFFAQEAGTVHLLTLEGDGISVNGRNLLAFDAAMEWDINRVRGAGIMAGGLFNTTVRGVGTVALCTVGKPVVLDCSQQPTYVDVQAAVAWSASLVPNVVSSMNMKSMLRGGSGEAFQYAFHGPGFVVVQPYEWVNPASGSGGGGGGGIIGDLLKG</sequence>
<dbReference type="Gene3D" id="3.60.160.10">
    <property type="entry name" value="Mitochondrial biogenesis AIM24"/>
    <property type="match status" value="1"/>
</dbReference>
<keyword evidence="2" id="KW-1185">Reference proteome</keyword>
<gene>
    <name evidence="1" type="ORF">C7S10_01890</name>
</gene>
<evidence type="ECO:0000313" key="2">
    <source>
        <dbReference type="Proteomes" id="UP000244867"/>
    </source>
</evidence>